<dbReference type="PROSITE" id="PS50975">
    <property type="entry name" value="ATP_GRASP"/>
    <property type="match status" value="1"/>
</dbReference>
<gene>
    <name evidence="3" type="ORF">UFOPK2731_00320</name>
    <name evidence="4" type="ORF">UFOPK3161_00244</name>
    <name evidence="5" type="ORF">UFOPK3288_00705</name>
    <name evidence="2" type="ORF">UFOPK3962_00499</name>
    <name evidence="6" type="ORF">UFOPK4427_00132</name>
</gene>
<sequence>MNRVIIYGVHSQDWMDALHPDSALWDKVENADVVINSEALQNLLPFKSSEFRDVIIPLMETHIRETPSGYACLVPDSKSLDTLQNKQKFDELLGELSLSKYAPQRLDLTDSNVYPIVLKRIDLNGGVGIELIRSESDLMNAVTSNLWTGQNYILQEYIQDFNEFVWHAVYKDGIKIWDTTFKYIMESNEFIRTANSKFTIKRVSLDRHSFEVFDSILGRMNYSGPCNIDFKFQGSDLKIFEINPRLGGSLMKKENHDLLAECLTEIINVA</sequence>
<organism evidence="3">
    <name type="scientific">freshwater metagenome</name>
    <dbReference type="NCBI Taxonomy" id="449393"/>
    <lineage>
        <taxon>unclassified sequences</taxon>
        <taxon>metagenomes</taxon>
        <taxon>ecological metagenomes</taxon>
    </lineage>
</organism>
<dbReference type="EMBL" id="CAFBLC010000018">
    <property type="protein sequence ID" value="CAB4854480.1"/>
    <property type="molecule type" value="Genomic_DNA"/>
</dbReference>
<dbReference type="InterPro" id="IPR013815">
    <property type="entry name" value="ATP_grasp_subdomain_1"/>
</dbReference>
<name>A0A6J6RJF8_9ZZZZ</name>
<reference evidence="3" key="1">
    <citation type="submission" date="2020-05" db="EMBL/GenBank/DDBJ databases">
        <authorList>
            <person name="Chiriac C."/>
            <person name="Salcher M."/>
            <person name="Ghai R."/>
            <person name="Kavagutti S V."/>
        </authorList>
    </citation>
    <scope>NUCLEOTIDE SEQUENCE</scope>
</reference>
<dbReference type="InterPro" id="IPR005479">
    <property type="entry name" value="CPAse_ATP-bd"/>
</dbReference>
<dbReference type="InterPro" id="IPR011761">
    <property type="entry name" value="ATP-grasp"/>
</dbReference>
<evidence type="ECO:0000259" key="1">
    <source>
        <dbReference type="PROSITE" id="PS50975"/>
    </source>
</evidence>
<protein>
    <submittedName>
        <fullName evidence="3">Unannotated protein</fullName>
    </submittedName>
</protein>
<dbReference type="Pfam" id="PF02786">
    <property type="entry name" value="CPSase_L_D2"/>
    <property type="match status" value="1"/>
</dbReference>
<dbReference type="AlphaFoldDB" id="A0A6J6RJF8"/>
<feature type="domain" description="ATP-grasp" evidence="1">
    <location>
        <begin position="86"/>
        <end position="268"/>
    </location>
</feature>
<accession>A0A6J6RJF8</accession>
<evidence type="ECO:0000313" key="4">
    <source>
        <dbReference type="EMBL" id="CAB4816501.1"/>
    </source>
</evidence>
<dbReference type="EMBL" id="CAESAH010000009">
    <property type="protein sequence ID" value="CAB4334845.1"/>
    <property type="molecule type" value="Genomic_DNA"/>
</dbReference>
<dbReference type="GO" id="GO:0046872">
    <property type="term" value="F:metal ion binding"/>
    <property type="evidence" value="ECO:0007669"/>
    <property type="project" value="InterPro"/>
</dbReference>
<proteinExistence type="predicted"/>
<dbReference type="GO" id="GO:0005524">
    <property type="term" value="F:ATP binding"/>
    <property type="evidence" value="ECO:0007669"/>
    <property type="project" value="InterPro"/>
</dbReference>
<evidence type="ECO:0000313" key="6">
    <source>
        <dbReference type="EMBL" id="CAB5135229.1"/>
    </source>
</evidence>
<evidence type="ECO:0000313" key="3">
    <source>
        <dbReference type="EMBL" id="CAB4723422.1"/>
    </source>
</evidence>
<evidence type="ECO:0000313" key="2">
    <source>
        <dbReference type="EMBL" id="CAB4334845.1"/>
    </source>
</evidence>
<dbReference type="SUPFAM" id="SSF56059">
    <property type="entry name" value="Glutathione synthetase ATP-binding domain-like"/>
    <property type="match status" value="1"/>
</dbReference>
<dbReference type="Gene3D" id="3.30.1490.20">
    <property type="entry name" value="ATP-grasp fold, A domain"/>
    <property type="match status" value="1"/>
</dbReference>
<dbReference type="Gene3D" id="3.30.470.20">
    <property type="entry name" value="ATP-grasp fold, B domain"/>
    <property type="match status" value="1"/>
</dbReference>
<dbReference type="EMBL" id="CAEZYO010000005">
    <property type="protein sequence ID" value="CAB4723422.1"/>
    <property type="molecule type" value="Genomic_DNA"/>
</dbReference>
<dbReference type="EMBL" id="CAFABC010000003">
    <property type="protein sequence ID" value="CAB4816501.1"/>
    <property type="molecule type" value="Genomic_DNA"/>
</dbReference>
<dbReference type="EMBL" id="CAFBRY010000002">
    <property type="protein sequence ID" value="CAB5135229.1"/>
    <property type="molecule type" value="Genomic_DNA"/>
</dbReference>
<evidence type="ECO:0000313" key="5">
    <source>
        <dbReference type="EMBL" id="CAB4854480.1"/>
    </source>
</evidence>